<proteinExistence type="predicted"/>
<dbReference type="InterPro" id="IPR011990">
    <property type="entry name" value="TPR-like_helical_dom_sf"/>
</dbReference>
<evidence type="ECO:0000256" key="1">
    <source>
        <dbReference type="ARBA" id="ARBA00022723"/>
    </source>
</evidence>
<dbReference type="Gene3D" id="1.25.40.10">
    <property type="entry name" value="Tetratricopeptide repeat domain"/>
    <property type="match status" value="1"/>
</dbReference>
<dbReference type="Pfam" id="PF12906">
    <property type="entry name" value="RINGv"/>
    <property type="match status" value="1"/>
</dbReference>
<comment type="caution">
    <text evidence="7">The sequence shown here is derived from an EMBL/GenBank/DDBJ whole genome shotgun (WGS) entry which is preliminary data.</text>
</comment>
<dbReference type="EMBL" id="JAQMWT010000317">
    <property type="protein sequence ID" value="KAJ8605150.1"/>
    <property type="molecule type" value="Genomic_DNA"/>
</dbReference>
<dbReference type="SUPFAM" id="SSF57850">
    <property type="entry name" value="RING/U-box"/>
    <property type="match status" value="1"/>
</dbReference>
<protein>
    <recommendedName>
        <fullName evidence="9">MYND-type domain-containing protein</fullName>
    </recommendedName>
</protein>
<evidence type="ECO:0008006" key="9">
    <source>
        <dbReference type="Google" id="ProtNLM"/>
    </source>
</evidence>
<dbReference type="PROSITE" id="PS01360">
    <property type="entry name" value="ZF_MYND_1"/>
    <property type="match status" value="1"/>
</dbReference>
<reference evidence="7" key="1">
    <citation type="submission" date="2023-01" db="EMBL/GenBank/DDBJ databases">
        <title>Metagenome sequencing of chrysophaentin producing Chrysophaeum taylorii.</title>
        <authorList>
            <person name="Davison J."/>
            <person name="Bewley C."/>
        </authorList>
    </citation>
    <scope>NUCLEOTIDE SEQUENCE</scope>
    <source>
        <strain evidence="7">NIES-1699</strain>
    </source>
</reference>
<feature type="domain" description="MYND-type" evidence="5">
    <location>
        <begin position="4"/>
        <end position="41"/>
    </location>
</feature>
<dbReference type="SUPFAM" id="SSF48452">
    <property type="entry name" value="TPR-like"/>
    <property type="match status" value="1"/>
</dbReference>
<dbReference type="AlphaFoldDB" id="A0AAD7UFZ0"/>
<evidence type="ECO:0000256" key="4">
    <source>
        <dbReference type="PROSITE-ProRule" id="PRU00134"/>
    </source>
</evidence>
<dbReference type="Pfam" id="PF01753">
    <property type="entry name" value="zf-MYND"/>
    <property type="match status" value="1"/>
</dbReference>
<dbReference type="Gene3D" id="3.30.40.10">
    <property type="entry name" value="Zinc/RING finger domain, C3HC4 (zinc finger)"/>
    <property type="match status" value="1"/>
</dbReference>
<dbReference type="SUPFAM" id="SSF144232">
    <property type="entry name" value="HIT/MYND zinc finger-like"/>
    <property type="match status" value="1"/>
</dbReference>
<sequence length="346" mass="38025">MEACANCGRSATNRCANCREQVYCSRECQAVDWQRRHKTQCATEAAIRRAVATAASRGRRARDGVTCYVCLEGDGAEARLIHAGCGCRGSAGWVHVSCLLETLDHTELRPSLFKLACPSCKLSPSGVVKVRQLQKLWRLCANRSGSIGVVARGALALVLEQHLEFDEALRQCRAAIDLANKLGIDSDLELRVCESRILAKCDRHAEAADLLEPFLVAPGGSLPKLQAASALALALCKAGKPIDAERVATDALRKAPADKHRATRRTLTSHLATALASQGKFDRAFDLLVPCATELMRELGRHHEHTRHVITHLDAIIACWRRTACPDDWDRLRQADHLVADLRHRE</sequence>
<gene>
    <name evidence="7" type="ORF">CTAYLR_000491</name>
</gene>
<feature type="domain" description="RING-CH-type" evidence="6">
    <location>
        <begin position="59"/>
        <end position="127"/>
    </location>
</feature>
<keyword evidence="2 4" id="KW-0863">Zinc-finger</keyword>
<evidence type="ECO:0000313" key="7">
    <source>
        <dbReference type="EMBL" id="KAJ8605150.1"/>
    </source>
</evidence>
<organism evidence="7 8">
    <name type="scientific">Chrysophaeum taylorii</name>
    <dbReference type="NCBI Taxonomy" id="2483200"/>
    <lineage>
        <taxon>Eukaryota</taxon>
        <taxon>Sar</taxon>
        <taxon>Stramenopiles</taxon>
        <taxon>Ochrophyta</taxon>
        <taxon>Pelagophyceae</taxon>
        <taxon>Pelagomonadales</taxon>
        <taxon>Pelagomonadaceae</taxon>
        <taxon>Chrysophaeum</taxon>
    </lineage>
</organism>
<dbReference type="InterPro" id="IPR011016">
    <property type="entry name" value="Znf_RING-CH"/>
</dbReference>
<accession>A0AAD7UFZ0</accession>
<dbReference type="InterPro" id="IPR013083">
    <property type="entry name" value="Znf_RING/FYVE/PHD"/>
</dbReference>
<dbReference type="Proteomes" id="UP001230188">
    <property type="component" value="Unassembled WGS sequence"/>
</dbReference>
<name>A0AAD7UFZ0_9STRA</name>
<evidence type="ECO:0000256" key="2">
    <source>
        <dbReference type="ARBA" id="ARBA00022771"/>
    </source>
</evidence>
<evidence type="ECO:0000259" key="5">
    <source>
        <dbReference type="PROSITE" id="PS50865"/>
    </source>
</evidence>
<keyword evidence="1" id="KW-0479">Metal-binding</keyword>
<evidence type="ECO:0000256" key="3">
    <source>
        <dbReference type="ARBA" id="ARBA00022833"/>
    </source>
</evidence>
<evidence type="ECO:0000259" key="6">
    <source>
        <dbReference type="PROSITE" id="PS51292"/>
    </source>
</evidence>
<dbReference type="PROSITE" id="PS50865">
    <property type="entry name" value="ZF_MYND_2"/>
    <property type="match status" value="1"/>
</dbReference>
<keyword evidence="8" id="KW-1185">Reference proteome</keyword>
<dbReference type="InterPro" id="IPR002893">
    <property type="entry name" value="Znf_MYND"/>
</dbReference>
<evidence type="ECO:0000313" key="8">
    <source>
        <dbReference type="Proteomes" id="UP001230188"/>
    </source>
</evidence>
<dbReference type="Gene3D" id="6.10.140.2220">
    <property type="match status" value="1"/>
</dbReference>
<dbReference type="GO" id="GO:0008270">
    <property type="term" value="F:zinc ion binding"/>
    <property type="evidence" value="ECO:0007669"/>
    <property type="project" value="UniProtKB-KW"/>
</dbReference>
<dbReference type="SMART" id="SM00744">
    <property type="entry name" value="RINGv"/>
    <property type="match status" value="1"/>
</dbReference>
<keyword evidence="3" id="KW-0862">Zinc</keyword>
<dbReference type="PROSITE" id="PS51292">
    <property type="entry name" value="ZF_RING_CH"/>
    <property type="match status" value="1"/>
</dbReference>